<feature type="signal peptide" evidence="2">
    <location>
        <begin position="1"/>
        <end position="35"/>
    </location>
</feature>
<protein>
    <submittedName>
        <fullName evidence="3">Uncharacterized protein</fullName>
    </submittedName>
</protein>
<accession>A0ABQ2B139</accession>
<dbReference type="Proteomes" id="UP000643279">
    <property type="component" value="Unassembled WGS sequence"/>
</dbReference>
<sequence>MGRTNLNIAPALRLLLVGGLFAMFWIIFGAGSAHAAPAPPPGASPNTATGLVPSLAAPVKPLITTVQPRTEPAPPSSTTPAPVPIPAPTAPPLGGTAPASIGRLATAPPTHAPSHAQGPITALQDVTDPITGFTDTAVAPLTAPVTEVVTATVQPLVAPLTTLAGNALSRAPLTAPVTEVVTATVQPLVAPLTALAASAVSPIGNPVGGITRPLTAIINGSAAPMAAFPVAPVTVDTFPGGGDHATPIVETPQAAVFTAKSSASTAALSRQFVGVTAFSAPRAAASMNDDRGASPQSPTRLPSVNLPSPVSGSAGDSGPTGAGAQAAADLSHRFVLPMTQGGEGSLFSFVLPGSPAQDPGFSPD</sequence>
<feature type="compositionally biased region" description="Pro residues" evidence="1">
    <location>
        <begin position="71"/>
        <end position="91"/>
    </location>
</feature>
<feature type="region of interest" description="Disordered" evidence="1">
    <location>
        <begin position="284"/>
        <end position="326"/>
    </location>
</feature>
<name>A0ABQ2B139_9MICC</name>
<gene>
    <name evidence="3" type="ORF">GCM10007170_44260</name>
</gene>
<evidence type="ECO:0000313" key="4">
    <source>
        <dbReference type="Proteomes" id="UP000643279"/>
    </source>
</evidence>
<feature type="compositionally biased region" description="Polar residues" evidence="1">
    <location>
        <begin position="294"/>
        <end position="311"/>
    </location>
</feature>
<feature type="chain" id="PRO_5046730652" evidence="2">
    <location>
        <begin position="36"/>
        <end position="364"/>
    </location>
</feature>
<keyword evidence="4" id="KW-1185">Reference proteome</keyword>
<dbReference type="EMBL" id="BMFW01000046">
    <property type="protein sequence ID" value="GGI02462.1"/>
    <property type="molecule type" value="Genomic_DNA"/>
</dbReference>
<comment type="caution">
    <text evidence="3">The sequence shown here is derived from an EMBL/GenBank/DDBJ whole genome shotgun (WGS) entry which is preliminary data.</text>
</comment>
<evidence type="ECO:0000256" key="2">
    <source>
        <dbReference type="SAM" id="SignalP"/>
    </source>
</evidence>
<feature type="region of interest" description="Disordered" evidence="1">
    <location>
        <begin position="66"/>
        <end position="99"/>
    </location>
</feature>
<dbReference type="RefSeq" id="WP_188573667.1">
    <property type="nucleotide sequence ID" value="NZ_BMFW01000046.1"/>
</dbReference>
<keyword evidence="2" id="KW-0732">Signal</keyword>
<reference evidence="4" key="1">
    <citation type="journal article" date="2019" name="Int. J. Syst. Evol. Microbiol.">
        <title>The Global Catalogue of Microorganisms (GCM) 10K type strain sequencing project: providing services to taxonomists for standard genome sequencing and annotation.</title>
        <authorList>
            <consortium name="The Broad Institute Genomics Platform"/>
            <consortium name="The Broad Institute Genome Sequencing Center for Infectious Disease"/>
            <person name="Wu L."/>
            <person name="Ma J."/>
        </authorList>
    </citation>
    <scope>NUCLEOTIDE SEQUENCE [LARGE SCALE GENOMIC DNA]</scope>
    <source>
        <strain evidence="4">CGMCC 1.12778</strain>
    </source>
</reference>
<evidence type="ECO:0000256" key="1">
    <source>
        <dbReference type="SAM" id="MobiDB-lite"/>
    </source>
</evidence>
<organism evidence="3 4">
    <name type="scientific">Arthrobacter liuii</name>
    <dbReference type="NCBI Taxonomy" id="1476996"/>
    <lineage>
        <taxon>Bacteria</taxon>
        <taxon>Bacillati</taxon>
        <taxon>Actinomycetota</taxon>
        <taxon>Actinomycetes</taxon>
        <taxon>Micrococcales</taxon>
        <taxon>Micrococcaceae</taxon>
        <taxon>Arthrobacter</taxon>
    </lineage>
</organism>
<evidence type="ECO:0000313" key="3">
    <source>
        <dbReference type="EMBL" id="GGI02462.1"/>
    </source>
</evidence>
<proteinExistence type="predicted"/>